<evidence type="ECO:0008006" key="4">
    <source>
        <dbReference type="Google" id="ProtNLM"/>
    </source>
</evidence>
<name>A0A565CLK2_9BRAS</name>
<dbReference type="PANTHER" id="PTHR12069">
    <property type="entry name" value="DNA-DIRECTED RNA POLYMERASES III 80 KDA POLYPEPTIDE RNA POLYMERASE III SUBUNIT 5"/>
    <property type="match status" value="1"/>
</dbReference>
<dbReference type="GO" id="GO:0005666">
    <property type="term" value="C:RNA polymerase III complex"/>
    <property type="evidence" value="ECO:0007669"/>
    <property type="project" value="TreeGrafter"/>
</dbReference>
<evidence type="ECO:0000313" key="3">
    <source>
        <dbReference type="Proteomes" id="UP000489600"/>
    </source>
</evidence>
<dbReference type="PANTHER" id="PTHR12069:SF0">
    <property type="entry name" value="DNA-DIRECTED RNA POLYMERASE III SUBUNIT RPC5"/>
    <property type="match status" value="1"/>
</dbReference>
<dbReference type="OrthoDB" id="340681at2759"/>
<feature type="region of interest" description="Disordered" evidence="1">
    <location>
        <begin position="377"/>
        <end position="398"/>
    </location>
</feature>
<dbReference type="GO" id="GO:0042797">
    <property type="term" value="P:tRNA transcription by RNA polymerase III"/>
    <property type="evidence" value="ECO:0007669"/>
    <property type="project" value="TreeGrafter"/>
</dbReference>
<dbReference type="Pfam" id="PF04801">
    <property type="entry name" value="RPC5"/>
    <property type="match status" value="1"/>
</dbReference>
<proteinExistence type="predicted"/>
<dbReference type="InterPro" id="IPR006886">
    <property type="entry name" value="RNA_pol_III_Rpc5"/>
</dbReference>
<dbReference type="EMBL" id="CABITT030000008">
    <property type="protein sequence ID" value="VVB14477.1"/>
    <property type="molecule type" value="Genomic_DNA"/>
</dbReference>
<organism evidence="2 3">
    <name type="scientific">Arabis nemorensis</name>
    <dbReference type="NCBI Taxonomy" id="586526"/>
    <lineage>
        <taxon>Eukaryota</taxon>
        <taxon>Viridiplantae</taxon>
        <taxon>Streptophyta</taxon>
        <taxon>Embryophyta</taxon>
        <taxon>Tracheophyta</taxon>
        <taxon>Spermatophyta</taxon>
        <taxon>Magnoliopsida</taxon>
        <taxon>eudicotyledons</taxon>
        <taxon>Gunneridae</taxon>
        <taxon>Pentapetalae</taxon>
        <taxon>rosids</taxon>
        <taxon>malvids</taxon>
        <taxon>Brassicales</taxon>
        <taxon>Brassicaceae</taxon>
        <taxon>Arabideae</taxon>
        <taxon>Arabis</taxon>
    </lineage>
</organism>
<reference evidence="2" key="1">
    <citation type="submission" date="2019-07" db="EMBL/GenBank/DDBJ databases">
        <authorList>
            <person name="Dittberner H."/>
        </authorList>
    </citation>
    <scope>NUCLEOTIDE SEQUENCE [LARGE SCALE GENOMIC DNA]</scope>
</reference>
<dbReference type="Proteomes" id="UP000489600">
    <property type="component" value="Unassembled WGS sequence"/>
</dbReference>
<dbReference type="AlphaFoldDB" id="A0A565CLK2"/>
<protein>
    <recommendedName>
        <fullName evidence="4">DNA-directed RNA polymerase III subunit RPC5</fullName>
    </recommendedName>
</protein>
<sequence length="563" mass="63911">MEIDSKLYVLQYPLRPSWRPYEMDERCEAVRVNPSTSQVEIDLSLDDQSNNFDSNKARELNMTKQTLTTTWKPPTALDYVVGVLSGDKLHFNPVHAVAQLRPLMQYFSSINKQAEATEESVGTSKKQKIIEKKGVQASTDHKPIPEDNWVSLKYHGLQSDLCSRYLKGMMANENSSIDFNMSPEVYINSLCRGERSRNYESKDSLKRIMTSLPLEERVQKLLCQGPPLFRYNVLKHYAPEFSDEDFLRVLQQYAWLVQGLWTPKTRLLKLDGPLELSRDYVLMLFNKDSTIKFSNVEATGSLRDKMKTMLTVFAKERPLLRDWKFREPTDVSFLKSYPEIAKEQASFWQAMEVKLTSVITKKGKSIAENKKNVVVKNPSATAKPEPPTRLSDKGGSSRNTIPCVVGQEDIIKSAITKALKKVFDEHHQVCSYETICQRLRDLAVSTSNNPKADSATRQSAKDVALAVDAHKEELKQVINEVAVDINGSFVSKSSPCHPQFDTLREVVIELLHGVGHGKKLMKAHVFEAGKTRLGRVITNNEYQKVMQDICKTNSSGWVLQKAK</sequence>
<accession>A0A565CLK2</accession>
<comment type="caution">
    <text evidence="2">The sequence shown here is derived from an EMBL/GenBank/DDBJ whole genome shotgun (WGS) entry which is preliminary data.</text>
</comment>
<evidence type="ECO:0000256" key="1">
    <source>
        <dbReference type="SAM" id="MobiDB-lite"/>
    </source>
</evidence>
<keyword evidence="3" id="KW-1185">Reference proteome</keyword>
<evidence type="ECO:0000313" key="2">
    <source>
        <dbReference type="EMBL" id="VVB14477.1"/>
    </source>
</evidence>
<gene>
    <name evidence="2" type="ORF">ANE_LOCUS24921</name>
</gene>